<keyword evidence="1" id="KW-1133">Transmembrane helix</keyword>
<dbReference type="AlphaFoldDB" id="A0A0A3Z5W0"/>
<keyword evidence="1" id="KW-0812">Transmembrane</keyword>
<name>A0A0A3Z5W0_9GAMM</name>
<dbReference type="Pfam" id="PF04403">
    <property type="entry name" value="PqiA"/>
    <property type="match status" value="1"/>
</dbReference>
<feature type="transmembrane region" description="Helical" evidence="1">
    <location>
        <begin position="48"/>
        <end position="68"/>
    </location>
</feature>
<evidence type="ECO:0000313" key="2">
    <source>
        <dbReference type="EMBL" id="KGT92996.1"/>
    </source>
</evidence>
<proteinExistence type="predicted"/>
<evidence type="ECO:0000256" key="1">
    <source>
        <dbReference type="SAM" id="Phobius"/>
    </source>
</evidence>
<keyword evidence="1" id="KW-0472">Membrane</keyword>
<sequence length="208" mass="22792">MKIYPSLTVCPQCDSVYRYRPYTPGRTAVCQRCQAVLWRGDGSAAHHLLPLTIAAAVTFSVACISPVLQVDFHGVNNEVTLWQAAWALSSGETLPLLALCALFLLMAAPALQISLLSWLLLFARYRRPAPGFITLMKMLRWLRPWSMVEVGMLGFVVAAVKLSSLLEVAVGPGGWALAAAGTLIIIITRHDLHPLWALMPVAPDNHHE</sequence>
<dbReference type="RefSeq" id="WP_034892971.1">
    <property type="nucleotide sequence ID" value="NZ_JRUQ01000038.1"/>
</dbReference>
<feature type="transmembrane region" description="Helical" evidence="1">
    <location>
        <begin position="96"/>
        <end position="121"/>
    </location>
</feature>
<dbReference type="OrthoDB" id="9807787at2"/>
<dbReference type="InterPro" id="IPR007498">
    <property type="entry name" value="PqiA-like"/>
</dbReference>
<protein>
    <submittedName>
        <fullName evidence="2">Paraquat-inducible protein A</fullName>
    </submittedName>
</protein>
<evidence type="ECO:0000313" key="3">
    <source>
        <dbReference type="Proteomes" id="UP000030351"/>
    </source>
</evidence>
<comment type="caution">
    <text evidence="2">The sequence shown here is derived from an EMBL/GenBank/DDBJ whole genome shotgun (WGS) entry which is preliminary data.</text>
</comment>
<gene>
    <name evidence="2" type="ORF">NG99_12345</name>
</gene>
<feature type="transmembrane region" description="Helical" evidence="1">
    <location>
        <begin position="142"/>
        <end position="162"/>
    </location>
</feature>
<dbReference type="STRING" id="371042.NG99_12345"/>
<feature type="transmembrane region" description="Helical" evidence="1">
    <location>
        <begin position="168"/>
        <end position="187"/>
    </location>
</feature>
<organism evidence="2 3">
    <name type="scientific">Erwinia typographi</name>
    <dbReference type="NCBI Taxonomy" id="371042"/>
    <lineage>
        <taxon>Bacteria</taxon>
        <taxon>Pseudomonadati</taxon>
        <taxon>Pseudomonadota</taxon>
        <taxon>Gammaproteobacteria</taxon>
        <taxon>Enterobacterales</taxon>
        <taxon>Erwiniaceae</taxon>
        <taxon>Erwinia</taxon>
    </lineage>
</organism>
<reference evidence="2 3" key="1">
    <citation type="submission" date="2014-10" db="EMBL/GenBank/DDBJ databases">
        <title>Genome sequence of Erwinia typographi M043b.</title>
        <authorList>
            <person name="Chan K.-G."/>
            <person name="Tan W.-S."/>
        </authorList>
    </citation>
    <scope>NUCLEOTIDE SEQUENCE [LARGE SCALE GENOMIC DNA]</scope>
    <source>
        <strain evidence="2 3">M043b</strain>
    </source>
</reference>
<dbReference type="EMBL" id="JRUQ01000038">
    <property type="protein sequence ID" value="KGT92996.1"/>
    <property type="molecule type" value="Genomic_DNA"/>
</dbReference>
<dbReference type="Proteomes" id="UP000030351">
    <property type="component" value="Unassembled WGS sequence"/>
</dbReference>
<dbReference type="eggNOG" id="COG2995">
    <property type="taxonomic scope" value="Bacteria"/>
</dbReference>
<accession>A0A0A3Z5W0</accession>
<keyword evidence="3" id="KW-1185">Reference proteome</keyword>